<protein>
    <recommendedName>
        <fullName evidence="4">Antibiotic resistance protein VanZ</fullName>
    </recommendedName>
</protein>
<comment type="caution">
    <text evidence="2">The sequence shown here is derived from an EMBL/GenBank/DDBJ whole genome shotgun (WGS) entry which is preliminary data.</text>
</comment>
<gene>
    <name evidence="2" type="ORF">AUR64_15090</name>
</gene>
<feature type="transmembrane region" description="Helical" evidence="1">
    <location>
        <begin position="62"/>
        <end position="83"/>
    </location>
</feature>
<feature type="transmembrane region" description="Helical" evidence="1">
    <location>
        <begin position="95"/>
        <end position="118"/>
    </location>
</feature>
<dbReference type="AlphaFoldDB" id="A0A0W1R7D6"/>
<reference evidence="2 3" key="1">
    <citation type="submission" date="2015-12" db="EMBL/GenBank/DDBJ databases">
        <title>Haloprofundus marisrubri gen. nov., sp. nov., an extremely halophilic archaeon isolated from the Discovery deep brine-seawater interface in the Red Sea.</title>
        <authorList>
            <person name="Zhang G."/>
            <person name="Stingl U."/>
            <person name="Rashid M."/>
        </authorList>
    </citation>
    <scope>NUCLEOTIDE SEQUENCE [LARGE SCALE GENOMIC DNA]</scope>
    <source>
        <strain evidence="2 3">SB9</strain>
    </source>
</reference>
<dbReference type="PANTHER" id="PTHR28008">
    <property type="entry name" value="DOMAIN PROTEIN, PUTATIVE (AFU_ORTHOLOGUE AFUA_3G10980)-RELATED"/>
    <property type="match status" value="1"/>
</dbReference>
<sequence length="121" mass="12046">MFVLLVAGSVFVASVITPPGDGVPTLGPFGLVGADKWLHAAAYAGVAASLSHALATRTRRAAVGGFLGGAVYGFCIELVQALVPARQFDLLDAAANALGAGVGVGMWAVTVAVLAVVLGRD</sequence>
<feature type="transmembrane region" description="Helical" evidence="1">
    <location>
        <begin position="38"/>
        <end position="55"/>
    </location>
</feature>
<dbReference type="Proteomes" id="UP000054387">
    <property type="component" value="Unassembled WGS sequence"/>
</dbReference>
<proteinExistence type="predicted"/>
<name>A0A0W1R7D6_9EURY</name>
<evidence type="ECO:0000313" key="3">
    <source>
        <dbReference type="Proteomes" id="UP000054387"/>
    </source>
</evidence>
<dbReference type="NCBIfam" id="NF037970">
    <property type="entry name" value="vanZ_1"/>
    <property type="match status" value="1"/>
</dbReference>
<keyword evidence="3" id="KW-1185">Reference proteome</keyword>
<accession>A0A0W1R7D6</accession>
<keyword evidence="1" id="KW-0812">Transmembrane</keyword>
<organism evidence="2 3">
    <name type="scientific">Haloprofundus marisrubri</name>
    <dbReference type="NCBI Taxonomy" id="1514971"/>
    <lineage>
        <taxon>Archaea</taxon>
        <taxon>Methanobacteriati</taxon>
        <taxon>Methanobacteriota</taxon>
        <taxon>Stenosarchaea group</taxon>
        <taxon>Halobacteria</taxon>
        <taxon>Halobacteriales</taxon>
        <taxon>Haloferacaceae</taxon>
        <taxon>Haloprofundus</taxon>
    </lineage>
</organism>
<keyword evidence="1" id="KW-0472">Membrane</keyword>
<evidence type="ECO:0008006" key="4">
    <source>
        <dbReference type="Google" id="ProtNLM"/>
    </source>
</evidence>
<dbReference type="PANTHER" id="PTHR28008:SF1">
    <property type="entry name" value="DOMAIN PROTEIN, PUTATIVE (AFU_ORTHOLOGUE AFUA_3G10980)-RELATED"/>
    <property type="match status" value="1"/>
</dbReference>
<keyword evidence="1" id="KW-1133">Transmembrane helix</keyword>
<evidence type="ECO:0000256" key="1">
    <source>
        <dbReference type="SAM" id="Phobius"/>
    </source>
</evidence>
<dbReference type="EMBL" id="LOPU01000029">
    <property type="protein sequence ID" value="KTG09120.1"/>
    <property type="molecule type" value="Genomic_DNA"/>
</dbReference>
<evidence type="ECO:0000313" key="2">
    <source>
        <dbReference type="EMBL" id="KTG09120.1"/>
    </source>
</evidence>